<sequence>MEESPKELIALKRWASGMLVLLLLCGCSVSSSDWAFHFVIYRDHIYELKDSISADQLQEKLGRIKAYSDHEAAESGNFGSNRFRTGAEIYSIRDIDPQEAIAVVEDGVVYRLQNRGAFGK</sequence>
<dbReference type="PROSITE" id="PS51257">
    <property type="entry name" value="PROKAR_LIPOPROTEIN"/>
    <property type="match status" value="1"/>
</dbReference>
<evidence type="ECO:0000313" key="2">
    <source>
        <dbReference type="Proteomes" id="UP000234789"/>
    </source>
</evidence>
<accession>A0A2N5N2G9</accession>
<proteinExistence type="predicted"/>
<comment type="caution">
    <text evidence="1">The sequence shown here is derived from an EMBL/GenBank/DDBJ whole genome shotgun (WGS) entry which is preliminary data.</text>
</comment>
<dbReference type="Proteomes" id="UP000234789">
    <property type="component" value="Unassembled WGS sequence"/>
</dbReference>
<dbReference type="EMBL" id="NFEZ01000004">
    <property type="protein sequence ID" value="PLT44519.1"/>
    <property type="molecule type" value="Genomic_DNA"/>
</dbReference>
<name>A0A2N5N2G9_9BACL</name>
<keyword evidence="2" id="KW-1185">Reference proteome</keyword>
<organism evidence="1 2">
    <name type="scientific">Paenibacillus pasadenensis</name>
    <dbReference type="NCBI Taxonomy" id="217090"/>
    <lineage>
        <taxon>Bacteria</taxon>
        <taxon>Bacillati</taxon>
        <taxon>Bacillota</taxon>
        <taxon>Bacilli</taxon>
        <taxon>Bacillales</taxon>
        <taxon>Paenibacillaceae</taxon>
        <taxon>Paenibacillus</taxon>
    </lineage>
</organism>
<dbReference type="AlphaFoldDB" id="A0A2N5N2G9"/>
<gene>
    <name evidence="1" type="ORF">B8V81_2950</name>
</gene>
<protein>
    <recommendedName>
        <fullName evidence="3">Lipoprotein</fullName>
    </recommendedName>
</protein>
<evidence type="ECO:0000313" key="1">
    <source>
        <dbReference type="EMBL" id="PLT44519.1"/>
    </source>
</evidence>
<evidence type="ECO:0008006" key="3">
    <source>
        <dbReference type="Google" id="ProtNLM"/>
    </source>
</evidence>
<reference evidence="1 2" key="1">
    <citation type="submission" date="2017-05" db="EMBL/GenBank/DDBJ databases">
        <title>Functional genome analysis of Paenibacillus pasadenensis strain R16: insights on endophytic life style and antifungal activity.</title>
        <authorList>
            <person name="Passera A."/>
            <person name="Marcolungo L."/>
            <person name="Casati P."/>
            <person name="Brasca M."/>
            <person name="Quaglino F."/>
            <person name="Delledonne M."/>
        </authorList>
    </citation>
    <scope>NUCLEOTIDE SEQUENCE [LARGE SCALE GENOMIC DNA]</scope>
    <source>
        <strain evidence="1 2">R16</strain>
    </source>
</reference>